<dbReference type="RefSeq" id="WP_204517161.1">
    <property type="nucleotide sequence ID" value="NZ_BAABIN010000015.1"/>
</dbReference>
<sequence>MEEEDLLAEYLEYEVNVYLLPSVVSPHGEPYEFGQLTACSRTGVVLQQDRLLTYIPFSSIQKIEIKPKPTLWERLTGS</sequence>
<dbReference type="Proteomes" id="UP000717624">
    <property type="component" value="Unassembled WGS sequence"/>
</dbReference>
<dbReference type="EMBL" id="JAFBEB010000002">
    <property type="protein sequence ID" value="MBM7589451.1"/>
    <property type="molecule type" value="Genomic_DNA"/>
</dbReference>
<proteinExistence type="predicted"/>
<evidence type="ECO:0000313" key="1">
    <source>
        <dbReference type="EMBL" id="MBM7589451.1"/>
    </source>
</evidence>
<keyword evidence="2" id="KW-1185">Reference proteome</keyword>
<name>A0A938XX11_9BACL</name>
<gene>
    <name evidence="1" type="ORF">JOD01_001049</name>
</gene>
<comment type="caution">
    <text evidence="1">The sequence shown here is derived from an EMBL/GenBank/DDBJ whole genome shotgun (WGS) entry which is preliminary data.</text>
</comment>
<organism evidence="1 2">
    <name type="scientific">Brevibacillus fulvus</name>
    <dbReference type="NCBI Taxonomy" id="1125967"/>
    <lineage>
        <taxon>Bacteria</taxon>
        <taxon>Bacillati</taxon>
        <taxon>Bacillota</taxon>
        <taxon>Bacilli</taxon>
        <taxon>Bacillales</taxon>
        <taxon>Paenibacillaceae</taxon>
        <taxon>Brevibacillus</taxon>
    </lineage>
</organism>
<evidence type="ECO:0000313" key="2">
    <source>
        <dbReference type="Proteomes" id="UP000717624"/>
    </source>
</evidence>
<dbReference type="AlphaFoldDB" id="A0A938XX11"/>
<accession>A0A938XX11</accession>
<reference evidence="1" key="1">
    <citation type="submission" date="2021-01" db="EMBL/GenBank/DDBJ databases">
        <title>Genomic Encyclopedia of Type Strains, Phase IV (KMG-IV): sequencing the most valuable type-strain genomes for metagenomic binning, comparative biology and taxonomic classification.</title>
        <authorList>
            <person name="Goeker M."/>
        </authorList>
    </citation>
    <scope>NUCLEOTIDE SEQUENCE</scope>
    <source>
        <strain evidence="1">DSM 25523</strain>
    </source>
</reference>
<protein>
    <submittedName>
        <fullName evidence="1">Uncharacterized protein</fullName>
    </submittedName>
</protein>